<dbReference type="Gene3D" id="3.10.580.10">
    <property type="entry name" value="CBS-domain"/>
    <property type="match status" value="1"/>
</dbReference>
<dbReference type="InterPro" id="IPR058838">
    <property type="entry name" value="SH3_actinomycetes"/>
</dbReference>
<dbReference type="SUPFAM" id="SSF54631">
    <property type="entry name" value="CBS-domain pair"/>
    <property type="match status" value="1"/>
</dbReference>
<dbReference type="PROSITE" id="PS51371">
    <property type="entry name" value="CBS"/>
    <property type="match status" value="1"/>
</dbReference>
<feature type="domain" description="CBS" evidence="2">
    <location>
        <begin position="362"/>
        <end position="420"/>
    </location>
</feature>
<name>A0A7K0BRG9_9ACTN</name>
<keyword evidence="1" id="KW-0129">CBS domain</keyword>
<dbReference type="InterPro" id="IPR006669">
    <property type="entry name" value="MgtE_transporter"/>
</dbReference>
<dbReference type="SUPFAM" id="SSF158791">
    <property type="entry name" value="MgtE N-terminal domain-like"/>
    <property type="match status" value="1"/>
</dbReference>
<dbReference type="Pfam" id="PF03448">
    <property type="entry name" value="MgtE_N"/>
    <property type="match status" value="1"/>
</dbReference>
<dbReference type="InterPro" id="IPR006668">
    <property type="entry name" value="Mg_transptr_MgtE_intracell_dom"/>
</dbReference>
<dbReference type="Pfam" id="PF26205">
    <property type="entry name" value="SH3_actinomycetes"/>
    <property type="match status" value="1"/>
</dbReference>
<proteinExistence type="predicted"/>
<accession>A0A7K0BRG9</accession>
<dbReference type="GO" id="GO:0016020">
    <property type="term" value="C:membrane"/>
    <property type="evidence" value="ECO:0007669"/>
    <property type="project" value="InterPro"/>
</dbReference>
<dbReference type="PANTHER" id="PTHR43773:SF1">
    <property type="entry name" value="MAGNESIUM TRANSPORTER MGTE"/>
    <property type="match status" value="1"/>
</dbReference>
<dbReference type="Pfam" id="PF05239">
    <property type="entry name" value="PRC"/>
    <property type="match status" value="1"/>
</dbReference>
<comment type="caution">
    <text evidence="3">The sequence shown here is derived from an EMBL/GenBank/DDBJ whole genome shotgun (WGS) entry which is preliminary data.</text>
</comment>
<dbReference type="InterPro" id="IPR000644">
    <property type="entry name" value="CBS_dom"/>
</dbReference>
<protein>
    <recommendedName>
        <fullName evidence="2">CBS domain-containing protein</fullName>
    </recommendedName>
</protein>
<dbReference type="AlphaFoldDB" id="A0A7K0BRG9"/>
<dbReference type="Pfam" id="PF00571">
    <property type="entry name" value="CBS"/>
    <property type="match status" value="2"/>
</dbReference>
<dbReference type="InterPro" id="IPR027275">
    <property type="entry name" value="PRC-brl_dom"/>
</dbReference>
<dbReference type="SMART" id="SM00924">
    <property type="entry name" value="MgtE_N"/>
    <property type="match status" value="1"/>
</dbReference>
<dbReference type="Proteomes" id="UP000487268">
    <property type="component" value="Unassembled WGS sequence"/>
</dbReference>
<organism evidence="3 4">
    <name type="scientific">Actinomadura macrotermitis</name>
    <dbReference type="NCBI Taxonomy" id="2585200"/>
    <lineage>
        <taxon>Bacteria</taxon>
        <taxon>Bacillati</taxon>
        <taxon>Actinomycetota</taxon>
        <taxon>Actinomycetes</taxon>
        <taxon>Streptosporangiales</taxon>
        <taxon>Thermomonosporaceae</taxon>
        <taxon>Actinomadura</taxon>
    </lineage>
</organism>
<evidence type="ECO:0000313" key="3">
    <source>
        <dbReference type="EMBL" id="MQY03616.1"/>
    </source>
</evidence>
<evidence type="ECO:0000313" key="4">
    <source>
        <dbReference type="Proteomes" id="UP000487268"/>
    </source>
</evidence>
<dbReference type="InterPro" id="IPR011033">
    <property type="entry name" value="PRC_barrel-like_sf"/>
</dbReference>
<evidence type="ECO:0000259" key="2">
    <source>
        <dbReference type="PROSITE" id="PS51371"/>
    </source>
</evidence>
<dbReference type="GO" id="GO:0015095">
    <property type="term" value="F:magnesium ion transmembrane transporter activity"/>
    <property type="evidence" value="ECO:0007669"/>
    <property type="project" value="InterPro"/>
</dbReference>
<keyword evidence="4" id="KW-1185">Reference proteome</keyword>
<gene>
    <name evidence="3" type="ORF">ACRB68_16610</name>
</gene>
<dbReference type="CDD" id="cd04606">
    <property type="entry name" value="CBS_pair_Mg_transporter"/>
    <property type="match status" value="1"/>
</dbReference>
<sequence>MITGTLWPMSASATRVFIARLAGIAVFDPAGDQVGRVRDVVVALRLGGRPPRVLGLVVEVGPRRPVFLPVTRVTVIESDAVIFDGRLNMRRFQQRESETLVIAEMLDRTVRLCESGDPVSVVDVAMEPTRTRDWLIGKVAVRRHTGRGLRRRGGESMIVDWNAVEGFSAVEHGQGAAGLIAAFERMKPADLAGIVHELPAKRRTEVAAALDDERLADVLEELPEDDQIEILGKLEADRAADVLEAMGPDDAADLLGELPTEQRERLLTLMEPHEAAPLRRLLTYDDESAGGLMTTEPVVVPPDATVAEALARIRTPDLNPALAAQVYVCRAPTATPTGRYLGTVHFQRLLREPPPTLVAGIVDTELDPLRPTMTLEAVATFLATYNLVAGAVVDENGHLLGAVTIDDVLDHLLPEDWRETVMEATADEAGGTR</sequence>
<dbReference type="SUPFAM" id="SSF50346">
    <property type="entry name" value="PRC-barrel domain"/>
    <property type="match status" value="1"/>
</dbReference>
<dbReference type="InterPro" id="IPR038076">
    <property type="entry name" value="MgtE_N_sf"/>
</dbReference>
<dbReference type="Gene3D" id="1.25.60.10">
    <property type="entry name" value="MgtE N-terminal domain-like"/>
    <property type="match status" value="1"/>
</dbReference>
<dbReference type="InterPro" id="IPR046342">
    <property type="entry name" value="CBS_dom_sf"/>
</dbReference>
<dbReference type="EMBL" id="WEGH01000001">
    <property type="protein sequence ID" value="MQY03616.1"/>
    <property type="molecule type" value="Genomic_DNA"/>
</dbReference>
<reference evidence="3 4" key="1">
    <citation type="submission" date="2019-10" db="EMBL/GenBank/DDBJ databases">
        <title>Actinomadura rubteroloni sp. nov. and Actinomadura macrotermitis sp. nov., isolated from the gut of fungus growing-termite Macrotermes natalensis.</title>
        <authorList>
            <person name="Benndorf R."/>
            <person name="Martin K."/>
            <person name="Kuefner M."/>
            <person name="De Beer W."/>
            <person name="Kaster A.-K."/>
            <person name="Vollmers J."/>
            <person name="Poulsen M."/>
            <person name="Beemelmanns C."/>
        </authorList>
    </citation>
    <scope>NUCLEOTIDE SEQUENCE [LARGE SCALE GENOMIC DNA]</scope>
    <source>
        <strain evidence="3 4">RB68</strain>
    </source>
</reference>
<dbReference type="PANTHER" id="PTHR43773">
    <property type="entry name" value="MAGNESIUM TRANSPORTER MGTE"/>
    <property type="match status" value="1"/>
</dbReference>
<evidence type="ECO:0000256" key="1">
    <source>
        <dbReference type="PROSITE-ProRule" id="PRU00703"/>
    </source>
</evidence>